<dbReference type="GO" id="GO:0005886">
    <property type="term" value="C:plasma membrane"/>
    <property type="evidence" value="ECO:0007669"/>
    <property type="project" value="UniProtKB-SubCell"/>
</dbReference>
<dbReference type="InterPro" id="IPR004960">
    <property type="entry name" value="LipA_acyltrans"/>
</dbReference>
<organism evidence="7">
    <name type="scientific">hydrothermal vent metagenome</name>
    <dbReference type="NCBI Taxonomy" id="652676"/>
    <lineage>
        <taxon>unclassified sequences</taxon>
        <taxon>metagenomes</taxon>
        <taxon>ecological metagenomes</taxon>
    </lineage>
</organism>
<keyword evidence="3" id="KW-0997">Cell inner membrane</keyword>
<dbReference type="PANTHER" id="PTHR30606:SF10">
    <property type="entry name" value="PHOSPHATIDYLINOSITOL MANNOSIDE ACYLTRANSFERASE"/>
    <property type="match status" value="1"/>
</dbReference>
<accession>A0A1W1CIX6</accession>
<evidence type="ECO:0000256" key="2">
    <source>
        <dbReference type="ARBA" id="ARBA00022475"/>
    </source>
</evidence>
<reference evidence="7" key="1">
    <citation type="submission" date="2016-10" db="EMBL/GenBank/DDBJ databases">
        <authorList>
            <person name="de Groot N.N."/>
        </authorList>
    </citation>
    <scope>NUCLEOTIDE SEQUENCE</scope>
</reference>
<evidence type="ECO:0000256" key="1">
    <source>
        <dbReference type="ARBA" id="ARBA00004533"/>
    </source>
</evidence>
<dbReference type="PIRSF" id="PIRSF026649">
    <property type="entry name" value="MsbB"/>
    <property type="match status" value="1"/>
</dbReference>
<keyword evidence="6 7" id="KW-0012">Acyltransferase</keyword>
<keyword evidence="5" id="KW-0472">Membrane</keyword>
<evidence type="ECO:0000256" key="3">
    <source>
        <dbReference type="ARBA" id="ARBA00022519"/>
    </source>
</evidence>
<dbReference type="Pfam" id="PF03279">
    <property type="entry name" value="Lip_A_acyltrans"/>
    <property type="match status" value="1"/>
</dbReference>
<comment type="subcellular location">
    <subcellularLocation>
        <location evidence="1">Cell inner membrane</location>
    </subcellularLocation>
</comment>
<dbReference type="GO" id="GO:0016746">
    <property type="term" value="F:acyltransferase activity"/>
    <property type="evidence" value="ECO:0007669"/>
    <property type="project" value="UniProtKB-KW"/>
</dbReference>
<dbReference type="GO" id="GO:1901137">
    <property type="term" value="P:carbohydrate derivative biosynthetic process"/>
    <property type="evidence" value="ECO:0007669"/>
    <property type="project" value="UniProtKB-ARBA"/>
</dbReference>
<evidence type="ECO:0000256" key="5">
    <source>
        <dbReference type="ARBA" id="ARBA00023136"/>
    </source>
</evidence>
<protein>
    <submittedName>
        <fullName evidence="7">Lipid A biosynthesis lauroyl acyltransferase</fullName>
        <ecNumber evidence="7">2.3.1.-</ecNumber>
    </submittedName>
</protein>
<evidence type="ECO:0000313" key="7">
    <source>
        <dbReference type="EMBL" id="SFV65663.1"/>
    </source>
</evidence>
<dbReference type="EC" id="2.3.1.-" evidence="7"/>
<dbReference type="PANTHER" id="PTHR30606">
    <property type="entry name" value="LIPID A BIOSYNTHESIS LAUROYL ACYLTRANSFERASE"/>
    <property type="match status" value="1"/>
</dbReference>
<evidence type="ECO:0000256" key="4">
    <source>
        <dbReference type="ARBA" id="ARBA00022679"/>
    </source>
</evidence>
<gene>
    <name evidence="7" type="ORF">MNB_SUP05-5-292</name>
</gene>
<proteinExistence type="predicted"/>
<dbReference type="EMBL" id="FPHJ01000048">
    <property type="protein sequence ID" value="SFV65663.1"/>
    <property type="molecule type" value="Genomic_DNA"/>
</dbReference>
<keyword evidence="4 7" id="KW-0808">Transferase</keyword>
<dbReference type="CDD" id="cd07984">
    <property type="entry name" value="LPLAT_LABLAT-like"/>
    <property type="match status" value="1"/>
</dbReference>
<evidence type="ECO:0000256" key="6">
    <source>
        <dbReference type="ARBA" id="ARBA00023315"/>
    </source>
</evidence>
<sequence>MIKIILKILSFLPLRFNHLLGSFIGWCLWFFNTDVKKISEKNIQQCLNNLDILKQSLIETGKTLFETANIWFEPYHRNLKRIKTTGAEVLDKNKAIIILLPHLGCWEIVGNYLSNQKKITCLYKQLKNKKANQQLVEARESRGYILAPANKLGVIKLQKAILNKEWIGILPDQNPGENNGIKVNFFGKKALTMSLLVKLVRKNNVQVVSTWAERLGRGKGYLIHFKEVNVQANTNKLEDDCLLMNQIIENMILQKPEQYQWSYNRFKY</sequence>
<dbReference type="GO" id="GO:0008610">
    <property type="term" value="P:lipid biosynthetic process"/>
    <property type="evidence" value="ECO:0007669"/>
    <property type="project" value="UniProtKB-ARBA"/>
</dbReference>
<dbReference type="AlphaFoldDB" id="A0A1W1CIX6"/>
<name>A0A1W1CIX6_9ZZZZ</name>
<keyword evidence="2" id="KW-1003">Cell membrane</keyword>